<organism evidence="6 7">
    <name type="scientific">Mytilus edulis</name>
    <name type="common">Blue mussel</name>
    <dbReference type="NCBI Taxonomy" id="6550"/>
    <lineage>
        <taxon>Eukaryota</taxon>
        <taxon>Metazoa</taxon>
        <taxon>Spiralia</taxon>
        <taxon>Lophotrochozoa</taxon>
        <taxon>Mollusca</taxon>
        <taxon>Bivalvia</taxon>
        <taxon>Autobranchia</taxon>
        <taxon>Pteriomorphia</taxon>
        <taxon>Mytilida</taxon>
        <taxon>Mytiloidea</taxon>
        <taxon>Mytilidae</taxon>
        <taxon>Mytilinae</taxon>
        <taxon>Mytilus</taxon>
    </lineage>
</organism>
<comment type="caution">
    <text evidence="6">The sequence shown here is derived from an EMBL/GenBank/DDBJ whole genome shotgun (WGS) entry which is preliminary data.</text>
</comment>
<dbReference type="OrthoDB" id="6118539at2759"/>
<dbReference type="InterPro" id="IPR000315">
    <property type="entry name" value="Znf_B-box"/>
</dbReference>
<protein>
    <recommendedName>
        <fullName evidence="5">B box-type domain-containing protein</fullName>
    </recommendedName>
</protein>
<keyword evidence="2" id="KW-0862">Zinc</keyword>
<dbReference type="GO" id="GO:0045087">
    <property type="term" value="P:innate immune response"/>
    <property type="evidence" value="ECO:0007669"/>
    <property type="project" value="TreeGrafter"/>
</dbReference>
<evidence type="ECO:0000256" key="3">
    <source>
        <dbReference type="PROSITE-ProRule" id="PRU00504"/>
    </source>
</evidence>
<accession>A0A8S3RTK2</accession>
<dbReference type="SUPFAM" id="SSF101898">
    <property type="entry name" value="NHL repeat"/>
    <property type="match status" value="1"/>
</dbReference>
<dbReference type="GO" id="GO:0061630">
    <property type="term" value="F:ubiquitin protein ligase activity"/>
    <property type="evidence" value="ECO:0007669"/>
    <property type="project" value="TreeGrafter"/>
</dbReference>
<reference evidence="6" key="1">
    <citation type="submission" date="2021-03" db="EMBL/GenBank/DDBJ databases">
        <authorList>
            <person name="Bekaert M."/>
        </authorList>
    </citation>
    <scope>NUCLEOTIDE SEQUENCE</scope>
</reference>
<evidence type="ECO:0000313" key="6">
    <source>
        <dbReference type="EMBL" id="CAG2210097.1"/>
    </source>
</evidence>
<proteinExistence type="predicted"/>
<dbReference type="PANTHER" id="PTHR25462">
    <property type="entry name" value="BONUS, ISOFORM C-RELATED"/>
    <property type="match status" value="1"/>
</dbReference>
<dbReference type="PANTHER" id="PTHR25462:SF299">
    <property type="entry name" value="E3 UBIQUITIN-PROTEIN LIGASE TRIM56"/>
    <property type="match status" value="1"/>
</dbReference>
<sequence length="562" mass="64172">MSDSTALCGVCCLRHLSIPSTGWCLECEEGLCIDCKEHHSLLKATRNHTIIPITEYQNLPENVLEITRNCKKHNEILQIFCKKHDSPCCRKCIIETHNNCTNLIEIEDYIKDIKSSARFQEVEEIMNETAENIKRIRINREENLKSLQEEKKKIENDILQTRIKINNHLDKLQADLIQTLYAKVEKENEKIQQVLMSLEKKQCQIKEYQNTFENIKKYASDVQLFLSMKLMETNMVKDEEFIRSLIESESLCQVMLVMKDTFDTETITVSMPYIGKVDVDYSPSQVSIMKKKEKQAQMMMTKTTIRSIANFALKIEKKISACGGGVTGCTLLPHGKIAFANEQERNITVVKSDGSLDFKIDLHPYIPFDITFISNINTIAVTSSTSKYIKIVDMNIKKVLKTYDINSTCRGISYSEERLILCTTEKGFLELNLHDGSVKTTLAVNIKKYAYVAVRGDKIYYTHSDNNSVTCCDFQGHIQWTFKNREIIITHPLGVTVDNDGNVFVAGNNSHNVVVISSDGQQHKQLLSSKDGLGWPHGLIYDRDNNRLLVSNYVDAVLYNVT</sequence>
<dbReference type="AlphaFoldDB" id="A0A8S3RTK2"/>
<evidence type="ECO:0000259" key="5">
    <source>
        <dbReference type="PROSITE" id="PS50119"/>
    </source>
</evidence>
<feature type="coiled-coil region" evidence="4">
    <location>
        <begin position="119"/>
        <end position="218"/>
    </location>
</feature>
<keyword evidence="1" id="KW-0677">Repeat</keyword>
<dbReference type="GO" id="GO:0005654">
    <property type="term" value="C:nucleoplasm"/>
    <property type="evidence" value="ECO:0007669"/>
    <property type="project" value="TreeGrafter"/>
</dbReference>
<dbReference type="InterPro" id="IPR001258">
    <property type="entry name" value="NHL_repeat"/>
</dbReference>
<keyword evidence="2" id="KW-0863">Zinc-finger</keyword>
<dbReference type="Gene3D" id="2.40.10.500">
    <property type="match status" value="1"/>
</dbReference>
<dbReference type="InterPro" id="IPR015943">
    <property type="entry name" value="WD40/YVTN_repeat-like_dom_sf"/>
</dbReference>
<feature type="repeat" description="NHL" evidence="3">
    <location>
        <begin position="490"/>
        <end position="519"/>
    </location>
</feature>
<dbReference type="Gene3D" id="3.30.160.60">
    <property type="entry name" value="Classic Zinc Finger"/>
    <property type="match status" value="1"/>
</dbReference>
<keyword evidence="4" id="KW-0175">Coiled coil</keyword>
<dbReference type="CDD" id="cd19757">
    <property type="entry name" value="Bbox1"/>
    <property type="match status" value="1"/>
</dbReference>
<evidence type="ECO:0000256" key="1">
    <source>
        <dbReference type="ARBA" id="ARBA00022737"/>
    </source>
</evidence>
<dbReference type="Gene3D" id="2.130.10.10">
    <property type="entry name" value="YVTN repeat-like/Quinoprotein amine dehydrogenase"/>
    <property type="match status" value="1"/>
</dbReference>
<dbReference type="GO" id="GO:0060340">
    <property type="term" value="P:positive regulation of type I interferon-mediated signaling pathway"/>
    <property type="evidence" value="ECO:0007669"/>
    <property type="project" value="TreeGrafter"/>
</dbReference>
<evidence type="ECO:0000256" key="2">
    <source>
        <dbReference type="PROSITE-ProRule" id="PRU00024"/>
    </source>
</evidence>
<evidence type="ECO:0000256" key="4">
    <source>
        <dbReference type="SAM" id="Coils"/>
    </source>
</evidence>
<feature type="domain" description="B box-type" evidence="5">
    <location>
        <begin position="12"/>
        <end position="53"/>
    </location>
</feature>
<name>A0A8S3RTK2_MYTED</name>
<evidence type="ECO:0000313" key="7">
    <source>
        <dbReference type="Proteomes" id="UP000683360"/>
    </source>
</evidence>
<keyword evidence="7" id="KW-1185">Reference proteome</keyword>
<dbReference type="InterPro" id="IPR047153">
    <property type="entry name" value="TRIM45/56/19-like"/>
</dbReference>
<dbReference type="SUPFAM" id="SSF57845">
    <property type="entry name" value="B-box zinc-binding domain"/>
    <property type="match status" value="1"/>
</dbReference>
<dbReference type="EMBL" id="CAJPWZ010001220">
    <property type="protein sequence ID" value="CAG2210097.1"/>
    <property type="molecule type" value="Genomic_DNA"/>
</dbReference>
<dbReference type="Proteomes" id="UP000683360">
    <property type="component" value="Unassembled WGS sequence"/>
</dbReference>
<gene>
    <name evidence="6" type="ORF">MEDL_24189</name>
</gene>
<dbReference type="PROSITE" id="PS50119">
    <property type="entry name" value="ZF_BBOX"/>
    <property type="match status" value="1"/>
</dbReference>
<keyword evidence="2" id="KW-0479">Metal-binding</keyword>
<dbReference type="PROSITE" id="PS51125">
    <property type="entry name" value="NHL"/>
    <property type="match status" value="1"/>
</dbReference>
<dbReference type="GO" id="GO:0008270">
    <property type="term" value="F:zinc ion binding"/>
    <property type="evidence" value="ECO:0007669"/>
    <property type="project" value="UniProtKB-KW"/>
</dbReference>